<name>A0A8H4R0B4_9AGAR</name>
<evidence type="ECO:0000256" key="1">
    <source>
        <dbReference type="SAM" id="MobiDB-lite"/>
    </source>
</evidence>
<sequence length="261" mass="28953">MASCQTYASSSHIRHPWFDTTVMKRKHRETVSPEEDAHFSSKALPPPKRLRFTNLENGFAHMSLGSNSFPSSASSASVEPSYPQVHEVSVPVQNMDMDMSTPTPITHPDSTSTYETSYTVEEPKAPEVAMKTSSWYEPEPNRRFLFPLIRTAGAHSTRNTGIIITDMDSFTQSDDDEDDGIVSVNPALLDRMRKRALQSSTSTPRIPVPPSTSQALVLFQPLPLMNGDLEVAKARDERQKQAATASKEEPVTDEDAMDVEP</sequence>
<dbReference type="AlphaFoldDB" id="A0A8H4R0B4"/>
<feature type="compositionally biased region" description="Acidic residues" evidence="1">
    <location>
        <begin position="251"/>
        <end position="261"/>
    </location>
</feature>
<comment type="caution">
    <text evidence="2">The sequence shown here is derived from an EMBL/GenBank/DDBJ whole genome shotgun (WGS) entry which is preliminary data.</text>
</comment>
<keyword evidence="3" id="KW-1185">Reference proteome</keyword>
<reference evidence="2 3" key="1">
    <citation type="submission" date="2019-12" db="EMBL/GenBank/DDBJ databases">
        <authorList>
            <person name="Floudas D."/>
            <person name="Bentzer J."/>
            <person name="Ahren D."/>
            <person name="Johansson T."/>
            <person name="Persson P."/>
            <person name="Tunlid A."/>
        </authorList>
    </citation>
    <scope>NUCLEOTIDE SEQUENCE [LARGE SCALE GENOMIC DNA]</scope>
    <source>
        <strain evidence="2 3">CBS 102.39</strain>
    </source>
</reference>
<dbReference type="EMBL" id="JAACJL010000015">
    <property type="protein sequence ID" value="KAF4620498.1"/>
    <property type="molecule type" value="Genomic_DNA"/>
</dbReference>
<accession>A0A8H4R0B4</accession>
<feature type="compositionally biased region" description="Basic and acidic residues" evidence="1">
    <location>
        <begin position="230"/>
        <end position="250"/>
    </location>
</feature>
<feature type="compositionally biased region" description="Basic and acidic residues" evidence="1">
    <location>
        <begin position="29"/>
        <end position="39"/>
    </location>
</feature>
<feature type="region of interest" description="Disordered" evidence="1">
    <location>
        <begin position="28"/>
        <end position="47"/>
    </location>
</feature>
<feature type="region of interest" description="Disordered" evidence="1">
    <location>
        <begin position="230"/>
        <end position="261"/>
    </location>
</feature>
<protein>
    <submittedName>
        <fullName evidence="2">Uncharacterized protein</fullName>
    </submittedName>
</protein>
<organism evidence="2 3">
    <name type="scientific">Agrocybe pediades</name>
    <dbReference type="NCBI Taxonomy" id="84607"/>
    <lineage>
        <taxon>Eukaryota</taxon>
        <taxon>Fungi</taxon>
        <taxon>Dikarya</taxon>
        <taxon>Basidiomycota</taxon>
        <taxon>Agaricomycotina</taxon>
        <taxon>Agaricomycetes</taxon>
        <taxon>Agaricomycetidae</taxon>
        <taxon>Agaricales</taxon>
        <taxon>Agaricineae</taxon>
        <taxon>Strophariaceae</taxon>
        <taxon>Agrocybe</taxon>
    </lineage>
</organism>
<evidence type="ECO:0000313" key="3">
    <source>
        <dbReference type="Proteomes" id="UP000521872"/>
    </source>
</evidence>
<proteinExistence type="predicted"/>
<evidence type="ECO:0000313" key="2">
    <source>
        <dbReference type="EMBL" id="KAF4620498.1"/>
    </source>
</evidence>
<dbReference type="Proteomes" id="UP000521872">
    <property type="component" value="Unassembled WGS sequence"/>
</dbReference>
<gene>
    <name evidence="2" type="ORF">D9613_000609</name>
</gene>